<organism evidence="1 2">
    <name type="scientific">Brucella pseudintermedia</name>
    <dbReference type="NCBI Taxonomy" id="370111"/>
    <lineage>
        <taxon>Bacteria</taxon>
        <taxon>Pseudomonadati</taxon>
        <taxon>Pseudomonadota</taxon>
        <taxon>Alphaproteobacteria</taxon>
        <taxon>Hyphomicrobiales</taxon>
        <taxon>Brucellaceae</taxon>
        <taxon>Brucella/Ochrobactrum group</taxon>
        <taxon>Brucella</taxon>
    </lineage>
</organism>
<proteinExistence type="predicted"/>
<evidence type="ECO:0000313" key="1">
    <source>
        <dbReference type="EMBL" id="UWL59241.1"/>
    </source>
</evidence>
<dbReference type="EMBL" id="CP099967">
    <property type="protein sequence ID" value="UWL59241.1"/>
    <property type="molecule type" value="Genomic_DNA"/>
</dbReference>
<accession>A0ABY5U7C7</accession>
<evidence type="ECO:0000313" key="2">
    <source>
        <dbReference type="Proteomes" id="UP001058739"/>
    </source>
</evidence>
<dbReference type="Proteomes" id="UP001058739">
    <property type="component" value="Chromosome 01"/>
</dbReference>
<keyword evidence="2" id="KW-1185">Reference proteome</keyword>
<gene>
    <name evidence="1" type="ORF">NIK97_06710</name>
</gene>
<dbReference type="RefSeq" id="WP_259697833.1">
    <property type="nucleotide sequence ID" value="NZ_CP099967.1"/>
</dbReference>
<protein>
    <submittedName>
        <fullName evidence="1">Uncharacterized protein</fullName>
    </submittedName>
</protein>
<sequence>MNAREILAGVISDLNAAAPERTLTLAQRDNSDVLPAASRLKLQRAQADRDAAYAAYRAASDREQEARIELGRVSGLAQRQKEARQGFSLSFQGGEQKEDAADAEARIDAPVEAAKRALQVAVDARDRAAERQAAFAFLEGVETWLRRTATPGVSFREAKIDPALVKVRGDIAAEVAKVRAGIERIEADFAKVEAAPAPAADLKARAFAEIDAIADAGKPTVYTTTRGSSPINLKRQLELSAHATGGDASGVSIRGNAGANFFVWLMRDEIRQRIGAMIDAAPQAGVMSDDQREKAFADLAAQRLELERVEEHLIATAEVDGRAIARRTDLDPRAFLGIEA</sequence>
<name>A0ABY5U7C7_9HYPH</name>
<reference evidence="1" key="1">
    <citation type="submission" date="2022-06" db="EMBL/GenBank/DDBJ databases">
        <title>Complete Genome Sequence of Deoxynivalenol-bioadsorption Ochrobactrum pseudintermedium ASAG-D25.</title>
        <authorList>
            <person name="Wang N."/>
        </authorList>
    </citation>
    <scope>NUCLEOTIDE SEQUENCE</scope>
    <source>
        <strain evidence="1">ASAG-D25</strain>
    </source>
</reference>